<dbReference type="Proteomes" id="UP000244792">
    <property type="component" value="Chromosome"/>
</dbReference>
<dbReference type="Pfam" id="PF01584">
    <property type="entry name" value="CheW"/>
    <property type="match status" value="1"/>
</dbReference>
<evidence type="ECO:0000256" key="1">
    <source>
        <dbReference type="ARBA" id="ARBA00004496"/>
    </source>
</evidence>
<sequence length="162" mass="18148">MGKDNLTSDVYEIQLVVFKLANEFYGIEISSVQEIIKIQDITRVPKAPDFVEGVINLRGKIVPIVDLRKRFELGQTERTKDTRVIVVETSGNIVGFIVDLVTEILRFSSDSLEPPPPIFSGIDAEYIKGVAKVDERLIVLLDINLIFKGEEEEGLKMLEAGK</sequence>
<dbReference type="AlphaFoldDB" id="A0A2R4VY82"/>
<dbReference type="FunFam" id="2.40.50.180:FF:000002">
    <property type="entry name" value="Chemotaxis protein CheW"/>
    <property type="match status" value="1"/>
</dbReference>
<dbReference type="GO" id="GO:0007165">
    <property type="term" value="P:signal transduction"/>
    <property type="evidence" value="ECO:0007669"/>
    <property type="project" value="InterPro"/>
</dbReference>
<evidence type="ECO:0000256" key="3">
    <source>
        <dbReference type="ARBA" id="ARBA00022490"/>
    </source>
</evidence>
<dbReference type="GO" id="GO:0006935">
    <property type="term" value="P:chemotaxis"/>
    <property type="evidence" value="ECO:0007669"/>
    <property type="project" value="UniProtKB-KW"/>
</dbReference>
<organism evidence="6 7">
    <name type="scientific">Thermodesulfobium acidiphilum</name>
    <dbReference type="NCBI Taxonomy" id="1794699"/>
    <lineage>
        <taxon>Bacteria</taxon>
        <taxon>Pseudomonadati</taxon>
        <taxon>Thermodesulfobiota</taxon>
        <taxon>Thermodesulfobiia</taxon>
        <taxon>Thermodesulfobiales</taxon>
        <taxon>Thermodesulfobiaceae</taxon>
        <taxon>Thermodesulfobium</taxon>
    </lineage>
</organism>
<feature type="domain" description="CheW-like" evidence="5">
    <location>
        <begin position="12"/>
        <end position="152"/>
    </location>
</feature>
<dbReference type="InterPro" id="IPR039315">
    <property type="entry name" value="CheW"/>
</dbReference>
<dbReference type="InterPro" id="IPR002545">
    <property type="entry name" value="CheW-lke_dom"/>
</dbReference>
<gene>
    <name evidence="6" type="ORF">TDSAC_0026</name>
</gene>
<evidence type="ECO:0000313" key="7">
    <source>
        <dbReference type="Proteomes" id="UP000244792"/>
    </source>
</evidence>
<evidence type="ECO:0000313" key="6">
    <source>
        <dbReference type="EMBL" id="AWB09416.1"/>
    </source>
</evidence>
<dbReference type="EMBL" id="CP020921">
    <property type="protein sequence ID" value="AWB09416.1"/>
    <property type="molecule type" value="Genomic_DNA"/>
</dbReference>
<keyword evidence="4" id="KW-0145">Chemotaxis</keyword>
<evidence type="ECO:0000256" key="4">
    <source>
        <dbReference type="ARBA" id="ARBA00022500"/>
    </source>
</evidence>
<evidence type="ECO:0000259" key="5">
    <source>
        <dbReference type="PROSITE" id="PS50851"/>
    </source>
</evidence>
<dbReference type="KEGG" id="taci:TDSAC_0026"/>
<dbReference type="InterPro" id="IPR036061">
    <property type="entry name" value="CheW-like_dom_sf"/>
</dbReference>
<keyword evidence="7" id="KW-1185">Reference proteome</keyword>
<dbReference type="PANTHER" id="PTHR22617">
    <property type="entry name" value="CHEMOTAXIS SENSOR HISTIDINE KINASE-RELATED"/>
    <property type="match status" value="1"/>
</dbReference>
<dbReference type="PANTHER" id="PTHR22617:SF23">
    <property type="entry name" value="CHEMOTAXIS PROTEIN CHEW"/>
    <property type="match status" value="1"/>
</dbReference>
<dbReference type="SUPFAM" id="SSF50341">
    <property type="entry name" value="CheW-like"/>
    <property type="match status" value="1"/>
</dbReference>
<dbReference type="CDD" id="cd00732">
    <property type="entry name" value="CheW"/>
    <property type="match status" value="1"/>
</dbReference>
<keyword evidence="3" id="KW-0963">Cytoplasm</keyword>
<dbReference type="Gene3D" id="2.30.30.40">
    <property type="entry name" value="SH3 Domains"/>
    <property type="match status" value="1"/>
</dbReference>
<dbReference type="OrthoDB" id="9794382at2"/>
<reference evidence="6 7" key="1">
    <citation type="submission" date="2017-04" db="EMBL/GenBank/DDBJ databases">
        <title>Genomic insights into metabolism of Thermodesulfobium acidiphilum.</title>
        <authorList>
            <person name="Toshchakov S.V."/>
            <person name="Frolov E.N."/>
            <person name="Kublanov I.V."/>
            <person name="Samarov N.I."/>
            <person name="Novikov A."/>
            <person name="Lebedinsky A.V."/>
            <person name="Bonch-Osmolovskaya E.A."/>
            <person name="Chernyh N.A."/>
        </authorList>
    </citation>
    <scope>NUCLEOTIDE SEQUENCE [LARGE SCALE GENOMIC DNA]</scope>
    <source>
        <strain evidence="6 7">3127-1</strain>
    </source>
</reference>
<dbReference type="RefSeq" id="WP_108307660.1">
    <property type="nucleotide sequence ID" value="NZ_CP020921.1"/>
</dbReference>
<dbReference type="PROSITE" id="PS50851">
    <property type="entry name" value="CHEW"/>
    <property type="match status" value="1"/>
</dbReference>
<dbReference type="GO" id="GO:0005829">
    <property type="term" value="C:cytosol"/>
    <property type="evidence" value="ECO:0007669"/>
    <property type="project" value="TreeGrafter"/>
</dbReference>
<comment type="subcellular location">
    <subcellularLocation>
        <location evidence="1">Cytoplasm</location>
    </subcellularLocation>
</comment>
<accession>A0A2R4VY82</accession>
<protein>
    <recommendedName>
        <fullName evidence="2">Chemotaxis protein CheW</fullName>
    </recommendedName>
</protein>
<proteinExistence type="predicted"/>
<evidence type="ECO:0000256" key="2">
    <source>
        <dbReference type="ARBA" id="ARBA00021483"/>
    </source>
</evidence>
<dbReference type="SMART" id="SM00260">
    <property type="entry name" value="CheW"/>
    <property type="match status" value="1"/>
</dbReference>
<name>A0A2R4VY82_THEAF</name>
<dbReference type="Gene3D" id="2.40.50.180">
    <property type="entry name" value="CheA-289, Domain 4"/>
    <property type="match status" value="1"/>
</dbReference>